<dbReference type="InterPro" id="IPR000210">
    <property type="entry name" value="BTB/POZ_dom"/>
</dbReference>
<evidence type="ECO:0000313" key="3">
    <source>
        <dbReference type="EMBL" id="CAK5275572.1"/>
    </source>
</evidence>
<reference evidence="3" key="1">
    <citation type="submission" date="2023-11" db="EMBL/GenBank/DDBJ databases">
        <authorList>
            <person name="De Vega J J."/>
            <person name="De Vega J J."/>
        </authorList>
    </citation>
    <scope>NUCLEOTIDE SEQUENCE</scope>
</reference>
<proteinExistence type="predicted"/>
<comment type="caution">
    <text evidence="3">The sequence shown here is derived from an EMBL/GenBank/DDBJ whole genome shotgun (WGS) entry which is preliminary data.</text>
</comment>
<name>A0AAD2HGU4_9AGAR</name>
<gene>
    <name evidence="3" type="ORF">MYCIT1_LOCUS23422</name>
</gene>
<organism evidence="3 4">
    <name type="scientific">Mycena citricolor</name>
    <dbReference type="NCBI Taxonomy" id="2018698"/>
    <lineage>
        <taxon>Eukaryota</taxon>
        <taxon>Fungi</taxon>
        <taxon>Dikarya</taxon>
        <taxon>Basidiomycota</taxon>
        <taxon>Agaricomycotina</taxon>
        <taxon>Agaricomycetes</taxon>
        <taxon>Agaricomycetidae</taxon>
        <taxon>Agaricales</taxon>
        <taxon>Marasmiineae</taxon>
        <taxon>Mycenaceae</taxon>
        <taxon>Mycena</taxon>
    </lineage>
</organism>
<dbReference type="PROSITE" id="PS50097">
    <property type="entry name" value="BTB"/>
    <property type="match status" value="1"/>
</dbReference>
<dbReference type="EMBL" id="CAVNYO010000405">
    <property type="protein sequence ID" value="CAK5275572.1"/>
    <property type="molecule type" value="Genomic_DNA"/>
</dbReference>
<evidence type="ECO:0000259" key="2">
    <source>
        <dbReference type="PROSITE" id="PS50097"/>
    </source>
</evidence>
<evidence type="ECO:0000256" key="1">
    <source>
        <dbReference type="SAM" id="MobiDB-lite"/>
    </source>
</evidence>
<dbReference type="AlphaFoldDB" id="A0AAD2HGU4"/>
<sequence>MTLSSEKERRSIRRREFRQLLLRQLSIYDCRPAARLAYIPVISLEPTRPAATTRALPLSSVKRSRMEYDWENAASQYSDFDFSKFDLPTPPRSQDGTPLMDSTAGEVGSTPLDDPESLSISTTFFPDSDLRPHRPDVILLTTDSVHFYLHSDVLQAFSSNQFRSLLGTPTDASKPPAVDVPETAPVLNVILHAIYGLSCVHYAPSFDILADAMNKMPLYGLEPRSMVRPPTPPLPGTAHEYVKVLPSTSLFSQLLSHAPLVPLELYALAAHFDIFDLAVPTSSHLLGYALSRLTDEDAERMGAVYLKRLFFLHYGRVEALKRVLSSPPHPHVPTSSCDFANQKNLNRAWALATAYLSWELRPDLSTSALESALLPLKDQLPCELCKTSLNDRIKILIVQWSFVKRTI</sequence>
<accession>A0AAD2HGU4</accession>
<feature type="region of interest" description="Disordered" evidence="1">
    <location>
        <begin position="88"/>
        <end position="114"/>
    </location>
</feature>
<dbReference type="Proteomes" id="UP001295794">
    <property type="component" value="Unassembled WGS sequence"/>
</dbReference>
<protein>
    <recommendedName>
        <fullName evidence="2">BTB domain-containing protein</fullName>
    </recommendedName>
</protein>
<evidence type="ECO:0000313" key="4">
    <source>
        <dbReference type="Proteomes" id="UP001295794"/>
    </source>
</evidence>
<keyword evidence="4" id="KW-1185">Reference proteome</keyword>
<feature type="domain" description="BTB" evidence="2">
    <location>
        <begin position="135"/>
        <end position="195"/>
    </location>
</feature>